<accession>A0A146JZ90</accession>
<evidence type="ECO:0000313" key="2">
    <source>
        <dbReference type="EMBL" id="JAP88719.1"/>
    </source>
</evidence>
<dbReference type="EMBL" id="GDID01007887">
    <property type="protein sequence ID" value="JAP88719.1"/>
    <property type="molecule type" value="Transcribed_RNA"/>
</dbReference>
<feature type="compositionally biased region" description="Basic residues" evidence="1">
    <location>
        <begin position="229"/>
        <end position="238"/>
    </location>
</feature>
<name>A0A146JZ90_9EUKA</name>
<protein>
    <submittedName>
        <fullName evidence="2">Uncharacterized protein</fullName>
    </submittedName>
</protein>
<organism evidence="2">
    <name type="scientific">Trepomonas sp. PC1</name>
    <dbReference type="NCBI Taxonomy" id="1076344"/>
    <lineage>
        <taxon>Eukaryota</taxon>
        <taxon>Metamonada</taxon>
        <taxon>Diplomonadida</taxon>
        <taxon>Hexamitidae</taxon>
        <taxon>Hexamitinae</taxon>
        <taxon>Trepomonas</taxon>
    </lineage>
</organism>
<feature type="region of interest" description="Disordered" evidence="1">
    <location>
        <begin position="217"/>
        <end position="249"/>
    </location>
</feature>
<proteinExistence type="predicted"/>
<reference evidence="2" key="1">
    <citation type="submission" date="2015-07" db="EMBL/GenBank/DDBJ databases">
        <title>Adaptation to a free-living lifestyle via gene acquisitions in the diplomonad Trepomonas sp. PC1.</title>
        <authorList>
            <person name="Xu F."/>
            <person name="Jerlstrom-Hultqvist J."/>
            <person name="Kolisko M."/>
            <person name="Simpson A.G.B."/>
            <person name="Roger A.J."/>
            <person name="Svard S.G."/>
            <person name="Andersson J.O."/>
        </authorList>
    </citation>
    <scope>NUCLEOTIDE SEQUENCE</scope>
    <source>
        <strain evidence="2">PC1</strain>
    </source>
</reference>
<evidence type="ECO:0000256" key="1">
    <source>
        <dbReference type="SAM" id="MobiDB-lite"/>
    </source>
</evidence>
<dbReference type="AlphaFoldDB" id="A0A146JZ90"/>
<feature type="non-terminal residue" evidence="2">
    <location>
        <position position="1"/>
    </location>
</feature>
<sequence length="300" mass="34806">LFSIRQHNYCYRSVPFQLNLLHFTSMKPTEFIIDTTVFETIQFIKKMLDDRPLFVINEPELFCNPDTDFVFAKTITKLFDANLVDLSLFMKQQLYKLQAEIHQKYETQLGMLQKKIDQLGSVKPAFQTPPESKTFESCLRDELQQRQLNFRLTKQLKEMQAQIEGLFLCKVENQSLSNQVYDLQTQLLKQDFKIPMRTQFVQTQLTYSDLAHVSRNASTQTVAQTPLKRSPKHKKPKKLEKTSSLSNSLQSSFDSLSMVFSNPKLKSESLPKIRSLKKAQSMAVKTQYQQSKLGKVGKVE</sequence>
<gene>
    <name evidence="2" type="ORF">TPC1_31786</name>
</gene>